<dbReference type="InterPro" id="IPR003778">
    <property type="entry name" value="CT_A_B"/>
</dbReference>
<evidence type="ECO:0000256" key="1">
    <source>
        <dbReference type="ARBA" id="ARBA00022741"/>
    </source>
</evidence>
<organism evidence="5 6">
    <name type="scientific">Brumicola pallidula DSM 14239 = ACAM 615</name>
    <dbReference type="NCBI Taxonomy" id="1121922"/>
    <lineage>
        <taxon>Bacteria</taxon>
        <taxon>Pseudomonadati</taxon>
        <taxon>Pseudomonadota</taxon>
        <taxon>Gammaproteobacteria</taxon>
        <taxon>Alteromonadales</taxon>
        <taxon>Alteromonadaceae</taxon>
        <taxon>Brumicola</taxon>
    </lineage>
</organism>
<proteinExistence type="predicted"/>
<dbReference type="PANTHER" id="PTHR43309">
    <property type="entry name" value="5-OXOPROLINASE SUBUNIT C"/>
    <property type="match status" value="1"/>
</dbReference>
<sequence length="338" mass="36814">MKIMATGLSSRFTDLGRVGHKHKGFTQSGALDTNSHMLANAIMQVSITNPTIEVLLGGFEAVATQDTEIAVTGAQASVLIDDVRQPLNRKIVWKKDGTLRIIEPALGARNYIACNKRFKTRLFLDSCCAVTREKTGGMNFDGKGFQVADVLEYETGIHSAVSTNASINVRLSPIAPDSKGIAHKTLTTMAVPATTLAKVYVVRIVLGYQQALFEHKMKARFFNQRFTVSNEASNMGIRLSGGSIGEIAVKLYSEGIANGAIQITPDGLPIIMLAERQTIGGYPKIGSIITIDLPKLGQCRPGSIIQFEECDVLTARQEWLLGQIRMNNFAQNQLSRND</sequence>
<dbReference type="Pfam" id="PF02626">
    <property type="entry name" value="CT_A_B"/>
    <property type="match status" value="1"/>
</dbReference>
<dbReference type="PANTHER" id="PTHR43309:SF5">
    <property type="entry name" value="5-OXOPROLINASE SUBUNIT C"/>
    <property type="match status" value="1"/>
</dbReference>
<reference evidence="6" key="1">
    <citation type="journal article" date="2014" name="Environ. Microbiol.">
        <title>Comparative genomics of the marine bacterial genus Glaciecola reveals the high degree of genomic diversity and genomic characteristic for cold adaptation.</title>
        <authorList>
            <person name="Qin Q.L."/>
            <person name="Xie B.B."/>
            <person name="Yu Y."/>
            <person name="Shu Y.L."/>
            <person name="Rong J.C."/>
            <person name="Zhang Y.J."/>
            <person name="Zhao D.L."/>
            <person name="Chen X.L."/>
            <person name="Zhang X.Y."/>
            <person name="Chen B."/>
            <person name="Zhou B.C."/>
            <person name="Zhang Y.Z."/>
        </authorList>
    </citation>
    <scope>NUCLEOTIDE SEQUENCE [LARGE SCALE GENOMIC DNA]</scope>
    <source>
        <strain evidence="6">ACAM 615</strain>
    </source>
</reference>
<gene>
    <name evidence="5" type="primary">kipA</name>
    <name evidence="5" type="ORF">GPAL_1268</name>
</gene>
<dbReference type="GO" id="GO:0005524">
    <property type="term" value="F:ATP binding"/>
    <property type="evidence" value="ECO:0007669"/>
    <property type="project" value="UniProtKB-KW"/>
</dbReference>
<dbReference type="AlphaFoldDB" id="K6YVU9"/>
<keyword evidence="6" id="KW-1185">Reference proteome</keyword>
<dbReference type="SMART" id="SM00797">
    <property type="entry name" value="AHS2"/>
    <property type="match status" value="1"/>
</dbReference>
<keyword evidence="1" id="KW-0547">Nucleotide-binding</keyword>
<evidence type="ECO:0000259" key="4">
    <source>
        <dbReference type="SMART" id="SM00797"/>
    </source>
</evidence>
<keyword evidence="3" id="KW-0067">ATP-binding</keyword>
<feature type="domain" description="Carboxyltransferase" evidence="4">
    <location>
        <begin position="22"/>
        <end position="325"/>
    </location>
</feature>
<dbReference type="EMBL" id="BAEQ01000023">
    <property type="protein sequence ID" value="GAC28141.1"/>
    <property type="molecule type" value="Genomic_DNA"/>
</dbReference>
<accession>K6YVU9</accession>
<dbReference type="GO" id="GO:0016787">
    <property type="term" value="F:hydrolase activity"/>
    <property type="evidence" value="ECO:0007669"/>
    <property type="project" value="UniProtKB-KW"/>
</dbReference>
<evidence type="ECO:0000256" key="2">
    <source>
        <dbReference type="ARBA" id="ARBA00022801"/>
    </source>
</evidence>
<dbReference type="InterPro" id="IPR052708">
    <property type="entry name" value="PxpC"/>
</dbReference>
<evidence type="ECO:0000313" key="5">
    <source>
        <dbReference type="EMBL" id="GAC28141.1"/>
    </source>
</evidence>
<dbReference type="Gene3D" id="2.40.100.10">
    <property type="entry name" value="Cyclophilin-like"/>
    <property type="match status" value="1"/>
</dbReference>
<dbReference type="STRING" id="1121922.GCA_000428905_00586"/>
<name>K6YVU9_9ALTE</name>
<dbReference type="SUPFAM" id="SSF50891">
    <property type="entry name" value="Cyclophilin-like"/>
    <property type="match status" value="1"/>
</dbReference>
<dbReference type="OrthoDB" id="9768696at2"/>
<keyword evidence="2" id="KW-0378">Hydrolase</keyword>
<dbReference type="Proteomes" id="UP000006251">
    <property type="component" value="Unassembled WGS sequence"/>
</dbReference>
<comment type="caution">
    <text evidence="5">The sequence shown here is derived from an EMBL/GenBank/DDBJ whole genome shotgun (WGS) entry which is preliminary data.</text>
</comment>
<dbReference type="InterPro" id="IPR029000">
    <property type="entry name" value="Cyclophilin-like_dom_sf"/>
</dbReference>
<evidence type="ECO:0000313" key="6">
    <source>
        <dbReference type="Proteomes" id="UP000006251"/>
    </source>
</evidence>
<protein>
    <submittedName>
        <fullName evidence="5">Antagonist of KipI</fullName>
    </submittedName>
</protein>
<evidence type="ECO:0000256" key="3">
    <source>
        <dbReference type="ARBA" id="ARBA00022840"/>
    </source>
</evidence>